<sequence length="242" mass="26733">MKNYKIWLVIVIGLLLVNSVVLALMWFHKRIPVLSAKLQNKPQQYLEPKDVLINTLAFTPKQATLFEAMRSKHRQLVNNLNQQNHQLRDSLFSIIKKPKADTALINNMAKKLGDNQSQIEKVTLYHFRDLRAILTPAQQVKFDGVIAQVLQMMGTPGRPPGGPPINDARGNAPTGAEKRGSQHQPPQNNMRTGPNGQNHHHMGPPPDGMPPPPDKDGHRPPPPGPDDGPPPNGPPPDGHPPL</sequence>
<dbReference type="Gene3D" id="1.20.120.1490">
    <property type="match status" value="1"/>
</dbReference>
<comment type="caution">
    <text evidence="3">The sequence shown here is derived from an EMBL/GenBank/DDBJ whole genome shotgun (WGS) entry which is preliminary data.</text>
</comment>
<dbReference type="EMBL" id="RBKU01000001">
    <property type="protein sequence ID" value="RKR85602.1"/>
    <property type="molecule type" value="Genomic_DNA"/>
</dbReference>
<dbReference type="RefSeq" id="WP_121201640.1">
    <property type="nucleotide sequence ID" value="NZ_RBKU01000001.1"/>
</dbReference>
<reference evidence="3 4" key="1">
    <citation type="submission" date="2018-10" db="EMBL/GenBank/DDBJ databases">
        <title>Genomic Encyclopedia of Archaeal and Bacterial Type Strains, Phase II (KMG-II): from individual species to whole genera.</title>
        <authorList>
            <person name="Goeker M."/>
        </authorList>
    </citation>
    <scope>NUCLEOTIDE SEQUENCE [LARGE SCALE GENOMIC DNA]</scope>
    <source>
        <strain evidence="3 4">DSM 18602</strain>
    </source>
</reference>
<dbReference type="Proteomes" id="UP000268007">
    <property type="component" value="Unassembled WGS sequence"/>
</dbReference>
<dbReference type="AlphaFoldDB" id="A0A495JB65"/>
<evidence type="ECO:0000256" key="2">
    <source>
        <dbReference type="SAM" id="Phobius"/>
    </source>
</evidence>
<dbReference type="InterPro" id="IPR012899">
    <property type="entry name" value="LTXXQ"/>
</dbReference>
<feature type="compositionally biased region" description="Pro residues" evidence="1">
    <location>
        <begin position="220"/>
        <end position="242"/>
    </location>
</feature>
<organism evidence="3 4">
    <name type="scientific">Mucilaginibacter gracilis</name>
    <dbReference type="NCBI Taxonomy" id="423350"/>
    <lineage>
        <taxon>Bacteria</taxon>
        <taxon>Pseudomonadati</taxon>
        <taxon>Bacteroidota</taxon>
        <taxon>Sphingobacteriia</taxon>
        <taxon>Sphingobacteriales</taxon>
        <taxon>Sphingobacteriaceae</taxon>
        <taxon>Mucilaginibacter</taxon>
    </lineage>
</organism>
<dbReference type="GO" id="GO:0042597">
    <property type="term" value="C:periplasmic space"/>
    <property type="evidence" value="ECO:0007669"/>
    <property type="project" value="InterPro"/>
</dbReference>
<proteinExistence type="predicted"/>
<accession>A0A495JB65</accession>
<gene>
    <name evidence="3" type="ORF">BDD43_5873</name>
</gene>
<dbReference type="OrthoDB" id="595025at2"/>
<dbReference type="Pfam" id="PF07813">
    <property type="entry name" value="LTXXQ"/>
    <property type="match status" value="1"/>
</dbReference>
<evidence type="ECO:0000256" key="1">
    <source>
        <dbReference type="SAM" id="MobiDB-lite"/>
    </source>
</evidence>
<name>A0A495JB65_9SPHI</name>
<feature type="compositionally biased region" description="Pro residues" evidence="1">
    <location>
        <begin position="203"/>
        <end position="212"/>
    </location>
</feature>
<feature type="region of interest" description="Disordered" evidence="1">
    <location>
        <begin position="153"/>
        <end position="242"/>
    </location>
</feature>
<keyword evidence="2" id="KW-1133">Transmembrane helix</keyword>
<evidence type="ECO:0000313" key="3">
    <source>
        <dbReference type="EMBL" id="RKR85602.1"/>
    </source>
</evidence>
<feature type="compositionally biased region" description="Polar residues" evidence="1">
    <location>
        <begin position="182"/>
        <end position="197"/>
    </location>
</feature>
<keyword evidence="2" id="KW-0472">Membrane</keyword>
<evidence type="ECO:0008006" key="5">
    <source>
        <dbReference type="Google" id="ProtNLM"/>
    </source>
</evidence>
<keyword evidence="2" id="KW-0812">Transmembrane</keyword>
<keyword evidence="4" id="KW-1185">Reference proteome</keyword>
<evidence type="ECO:0000313" key="4">
    <source>
        <dbReference type="Proteomes" id="UP000268007"/>
    </source>
</evidence>
<feature type="transmembrane region" description="Helical" evidence="2">
    <location>
        <begin position="6"/>
        <end position="27"/>
    </location>
</feature>
<protein>
    <recommendedName>
        <fullName evidence="5">Heavy-metal resistance protein</fullName>
    </recommendedName>
</protein>